<feature type="compositionally biased region" description="Low complexity" evidence="1">
    <location>
        <begin position="287"/>
        <end position="301"/>
    </location>
</feature>
<dbReference type="STRING" id="490622.A0A395N704"/>
<feature type="compositionally biased region" description="Basic and acidic residues" evidence="1">
    <location>
        <begin position="141"/>
        <end position="156"/>
    </location>
</feature>
<feature type="compositionally biased region" description="Low complexity" evidence="1">
    <location>
        <begin position="394"/>
        <end position="409"/>
    </location>
</feature>
<evidence type="ECO:0000256" key="1">
    <source>
        <dbReference type="SAM" id="MobiDB-lite"/>
    </source>
</evidence>
<accession>A0A395N704</accession>
<dbReference type="EMBL" id="PXOA01001121">
    <property type="protein sequence ID" value="RFU71895.1"/>
    <property type="molecule type" value="Genomic_DNA"/>
</dbReference>
<evidence type="ECO:0000313" key="3">
    <source>
        <dbReference type="Proteomes" id="UP000266272"/>
    </source>
</evidence>
<organism evidence="2 3">
    <name type="scientific">Trichoderma arundinaceum</name>
    <dbReference type="NCBI Taxonomy" id="490622"/>
    <lineage>
        <taxon>Eukaryota</taxon>
        <taxon>Fungi</taxon>
        <taxon>Dikarya</taxon>
        <taxon>Ascomycota</taxon>
        <taxon>Pezizomycotina</taxon>
        <taxon>Sordariomycetes</taxon>
        <taxon>Hypocreomycetidae</taxon>
        <taxon>Hypocreales</taxon>
        <taxon>Hypocreaceae</taxon>
        <taxon>Trichoderma</taxon>
    </lineage>
</organism>
<feature type="non-terminal residue" evidence="2">
    <location>
        <position position="420"/>
    </location>
</feature>
<proteinExistence type="predicted"/>
<feature type="region of interest" description="Disordered" evidence="1">
    <location>
        <begin position="1"/>
        <end position="74"/>
    </location>
</feature>
<evidence type="ECO:0000313" key="2">
    <source>
        <dbReference type="EMBL" id="RFU71895.1"/>
    </source>
</evidence>
<comment type="caution">
    <text evidence="2">The sequence shown here is derived from an EMBL/GenBank/DDBJ whole genome shotgun (WGS) entry which is preliminary data.</text>
</comment>
<feature type="compositionally biased region" description="Pro residues" evidence="1">
    <location>
        <begin position="362"/>
        <end position="393"/>
    </location>
</feature>
<protein>
    <submittedName>
        <fullName evidence="2">Uncharacterized protein</fullName>
    </submittedName>
</protein>
<feature type="region of interest" description="Disordered" evidence="1">
    <location>
        <begin position="103"/>
        <end position="205"/>
    </location>
</feature>
<feature type="compositionally biased region" description="Polar residues" evidence="1">
    <location>
        <begin position="334"/>
        <end position="345"/>
    </location>
</feature>
<dbReference type="OrthoDB" id="4900435at2759"/>
<feature type="compositionally biased region" description="Pro residues" evidence="1">
    <location>
        <begin position="160"/>
        <end position="173"/>
    </location>
</feature>
<dbReference type="AlphaFoldDB" id="A0A395N704"/>
<feature type="region of interest" description="Disordered" evidence="1">
    <location>
        <begin position="238"/>
        <end position="420"/>
    </location>
</feature>
<keyword evidence="3" id="KW-1185">Reference proteome</keyword>
<reference evidence="2 3" key="1">
    <citation type="journal article" date="2018" name="PLoS Pathog.">
        <title>Evolution of structural diversity of trichothecenes, a family of toxins produced by plant pathogenic and entomopathogenic fungi.</title>
        <authorList>
            <person name="Proctor R.H."/>
            <person name="McCormick S.P."/>
            <person name="Kim H.S."/>
            <person name="Cardoza R.E."/>
            <person name="Stanley A.M."/>
            <person name="Lindo L."/>
            <person name="Kelly A."/>
            <person name="Brown D.W."/>
            <person name="Lee T."/>
            <person name="Vaughan M.M."/>
            <person name="Alexander N.J."/>
            <person name="Busman M."/>
            <person name="Gutierrez S."/>
        </authorList>
    </citation>
    <scope>NUCLEOTIDE SEQUENCE [LARGE SCALE GENOMIC DNA]</scope>
    <source>
        <strain evidence="2 3">IBT 40837</strain>
    </source>
</reference>
<gene>
    <name evidence="2" type="ORF">TARUN_10366</name>
</gene>
<sequence>MAHHQYPQYQYHGGAGYPPPPFAVELDTSDRSQQLEGQVFEMSGESAAPRAEGQAKRPVQATDADLNGGAMQANPWPFYLDQEVKTESRAEDVVKPVAEAKAEQPLANPWAYFGPMSPDGDGDGRDAAGAAAPDAGGLGIRIEESSDSKAKSEDASVRPSPAPESSSPPPPPQHGNQDDRSAEGDPLAAGEPTPPPPSSAPTFYVAPLRVARKQVPPAAAAPAFKPYLPPQAESAAAIAPLNVKHQRPSEGPQGDPATAALPYRPYRPAGHTPPPPSMPNMSDRVDAPVSSVVPSHPASTSSPPPPQSHSPLIAGGVAPQGPPSQTAAPVRVSVSPNPTQQQHHVASTGAPPDGAAPHQFYQPPPAQPQHSPPPPPPPPPPTIAPPPAPPVSAPVPAVAVAGPPSIAAPTPYHISQQPVP</sequence>
<name>A0A395N704_TRIAR</name>
<dbReference type="Proteomes" id="UP000266272">
    <property type="component" value="Unassembled WGS sequence"/>
</dbReference>